<dbReference type="RefSeq" id="WP_326594591.1">
    <property type="nucleotide sequence ID" value="NZ_CP109114.1"/>
</dbReference>
<evidence type="ECO:0000313" key="1">
    <source>
        <dbReference type="EMBL" id="WSC15700.1"/>
    </source>
</evidence>
<reference evidence="1 2" key="1">
    <citation type="submission" date="2022-10" db="EMBL/GenBank/DDBJ databases">
        <title>The complete genomes of actinobacterial strains from the NBC collection.</title>
        <authorList>
            <person name="Joergensen T.S."/>
            <person name="Alvarez Arevalo M."/>
            <person name="Sterndorff E.B."/>
            <person name="Faurdal D."/>
            <person name="Vuksanovic O."/>
            <person name="Mourched A.-S."/>
            <person name="Charusanti P."/>
            <person name="Shaw S."/>
            <person name="Blin K."/>
            <person name="Weber T."/>
        </authorList>
    </citation>
    <scope>NUCLEOTIDE SEQUENCE [LARGE SCALE GENOMIC DNA]</scope>
    <source>
        <strain evidence="1 2">NBC 01769</strain>
    </source>
</reference>
<evidence type="ECO:0000313" key="2">
    <source>
        <dbReference type="Proteomes" id="UP001330827"/>
    </source>
</evidence>
<sequence length="98" mass="10354">MSLQMVRFRTDKDTGGEVRSQLAKVFAALRAASPQGVVYTAYSSASETDVILALETAEEGENPLVGLAEAAQLRDLISRAAGAPVAPEQFVVVGTYHS</sequence>
<name>A0ABZ1G734_9ACTN</name>
<organism evidence="1 2">
    <name type="scientific">Streptomyces brevispora</name>
    <dbReference type="NCBI Taxonomy" id="887462"/>
    <lineage>
        <taxon>Bacteria</taxon>
        <taxon>Bacillati</taxon>
        <taxon>Actinomycetota</taxon>
        <taxon>Actinomycetes</taxon>
        <taxon>Kitasatosporales</taxon>
        <taxon>Streptomycetaceae</taxon>
        <taxon>Streptomyces</taxon>
    </lineage>
</organism>
<dbReference type="EMBL" id="CP109114">
    <property type="protein sequence ID" value="WSC15700.1"/>
    <property type="molecule type" value="Genomic_DNA"/>
</dbReference>
<proteinExistence type="predicted"/>
<dbReference type="Proteomes" id="UP001330827">
    <property type="component" value="Chromosome"/>
</dbReference>
<gene>
    <name evidence="1" type="ORF">OIE64_24625</name>
</gene>
<protein>
    <recommendedName>
        <fullName evidence="3">Antibiotic biosynthesis monooxygenase</fullName>
    </recommendedName>
</protein>
<accession>A0ABZ1G734</accession>
<keyword evidence="2" id="KW-1185">Reference proteome</keyword>
<evidence type="ECO:0008006" key="3">
    <source>
        <dbReference type="Google" id="ProtNLM"/>
    </source>
</evidence>